<evidence type="ECO:0000259" key="1">
    <source>
        <dbReference type="Pfam" id="PF00078"/>
    </source>
</evidence>
<evidence type="ECO:0000313" key="3">
    <source>
        <dbReference type="Proteomes" id="UP000735302"/>
    </source>
</evidence>
<protein>
    <submittedName>
        <fullName evidence="2">Retrovirus-related pol polyprotein line-1</fullName>
    </submittedName>
</protein>
<accession>A0AAV4B2M7</accession>
<dbReference type="InterPro" id="IPR000477">
    <property type="entry name" value="RT_dom"/>
</dbReference>
<name>A0AAV4B2M7_9GAST</name>
<dbReference type="PANTHER" id="PTHR47027:SF8">
    <property type="entry name" value="RIBONUCLEASE H"/>
    <property type="match status" value="1"/>
</dbReference>
<dbReference type="Proteomes" id="UP000735302">
    <property type="component" value="Unassembled WGS sequence"/>
</dbReference>
<proteinExistence type="predicted"/>
<organism evidence="2 3">
    <name type="scientific">Plakobranchus ocellatus</name>
    <dbReference type="NCBI Taxonomy" id="259542"/>
    <lineage>
        <taxon>Eukaryota</taxon>
        <taxon>Metazoa</taxon>
        <taxon>Spiralia</taxon>
        <taxon>Lophotrochozoa</taxon>
        <taxon>Mollusca</taxon>
        <taxon>Gastropoda</taxon>
        <taxon>Heterobranchia</taxon>
        <taxon>Euthyneura</taxon>
        <taxon>Panpulmonata</taxon>
        <taxon>Sacoglossa</taxon>
        <taxon>Placobranchoidea</taxon>
        <taxon>Plakobranchidae</taxon>
        <taxon>Plakobranchus</taxon>
    </lineage>
</organism>
<dbReference type="Pfam" id="PF00078">
    <property type="entry name" value="RVT_1"/>
    <property type="match status" value="1"/>
</dbReference>
<dbReference type="AlphaFoldDB" id="A0AAV4B2M7"/>
<dbReference type="EMBL" id="BLXT01004479">
    <property type="protein sequence ID" value="GFO13096.1"/>
    <property type="molecule type" value="Genomic_DNA"/>
</dbReference>
<gene>
    <name evidence="2" type="ORF">PoB_003960100</name>
</gene>
<reference evidence="2 3" key="1">
    <citation type="journal article" date="2021" name="Elife">
        <title>Chloroplast acquisition without the gene transfer in kleptoplastic sea slugs, Plakobranchus ocellatus.</title>
        <authorList>
            <person name="Maeda T."/>
            <person name="Takahashi S."/>
            <person name="Yoshida T."/>
            <person name="Shimamura S."/>
            <person name="Takaki Y."/>
            <person name="Nagai Y."/>
            <person name="Toyoda A."/>
            <person name="Suzuki Y."/>
            <person name="Arimoto A."/>
            <person name="Ishii H."/>
            <person name="Satoh N."/>
            <person name="Nishiyama T."/>
            <person name="Hasebe M."/>
            <person name="Maruyama T."/>
            <person name="Minagawa J."/>
            <person name="Obokata J."/>
            <person name="Shigenobu S."/>
        </authorList>
    </citation>
    <scope>NUCLEOTIDE SEQUENCE [LARGE SCALE GENOMIC DNA]</scope>
</reference>
<comment type="caution">
    <text evidence="2">The sequence shown here is derived from an EMBL/GenBank/DDBJ whole genome shotgun (WGS) entry which is preliminary data.</text>
</comment>
<dbReference type="PANTHER" id="PTHR47027">
    <property type="entry name" value="REVERSE TRANSCRIPTASE DOMAIN-CONTAINING PROTEIN"/>
    <property type="match status" value="1"/>
</dbReference>
<keyword evidence="3" id="KW-1185">Reference proteome</keyword>
<sequence length="116" mass="13242">MSNYITFLLGVLTGIKKHLQELKNSSAFKSIKTGVRQGCVMSPDLFSLYSEIFFRDIDDISRLEINGENHRNLGYADETVLIEESPDEQLQKRIDTVTLVRERMGPPLKVKKNQSP</sequence>
<feature type="domain" description="Reverse transcriptase" evidence="1">
    <location>
        <begin position="15"/>
        <end position="112"/>
    </location>
</feature>
<evidence type="ECO:0000313" key="2">
    <source>
        <dbReference type="EMBL" id="GFO13096.1"/>
    </source>
</evidence>